<accession>A0A645GQU6</accession>
<dbReference type="AlphaFoldDB" id="A0A645GQU6"/>
<comment type="caution">
    <text evidence="1">The sequence shown here is derived from an EMBL/GenBank/DDBJ whole genome shotgun (WGS) entry which is preliminary data.</text>
</comment>
<gene>
    <name evidence="1" type="ORF">SDC9_176503</name>
</gene>
<organism evidence="1">
    <name type="scientific">bioreactor metagenome</name>
    <dbReference type="NCBI Taxonomy" id="1076179"/>
    <lineage>
        <taxon>unclassified sequences</taxon>
        <taxon>metagenomes</taxon>
        <taxon>ecological metagenomes</taxon>
    </lineage>
</organism>
<sequence length="85" mass="8933">MEYGGQEGIIRLLGVGAHRRIAEGDADRIVGVGKVVGAVVKVIAAIVLDDHGPFIPQPAAAVKLPGLIWAGQFDRFTFKAEQIAA</sequence>
<reference evidence="1" key="1">
    <citation type="submission" date="2019-08" db="EMBL/GenBank/DDBJ databases">
        <authorList>
            <person name="Kucharzyk K."/>
            <person name="Murdoch R.W."/>
            <person name="Higgins S."/>
            <person name="Loffler F."/>
        </authorList>
    </citation>
    <scope>NUCLEOTIDE SEQUENCE</scope>
</reference>
<name>A0A645GQU6_9ZZZZ</name>
<proteinExistence type="predicted"/>
<evidence type="ECO:0000313" key="1">
    <source>
        <dbReference type="EMBL" id="MPN29055.1"/>
    </source>
</evidence>
<dbReference type="EMBL" id="VSSQ01079572">
    <property type="protein sequence ID" value="MPN29055.1"/>
    <property type="molecule type" value="Genomic_DNA"/>
</dbReference>
<protein>
    <submittedName>
        <fullName evidence="1">Uncharacterized protein</fullName>
    </submittedName>
</protein>